<accession>A0AAI8YF14</accession>
<dbReference type="Pfam" id="PF20150">
    <property type="entry name" value="2EXR"/>
    <property type="match status" value="1"/>
</dbReference>
<proteinExistence type="predicted"/>
<keyword evidence="4" id="KW-1185">Reference proteome</keyword>
<protein>
    <submittedName>
        <fullName evidence="3">Uu.00g122820.m01.CDS01</fullName>
    </submittedName>
</protein>
<evidence type="ECO:0000313" key="3">
    <source>
        <dbReference type="EMBL" id="CAJ2504888.1"/>
    </source>
</evidence>
<dbReference type="EMBL" id="CAUWAG010000007">
    <property type="protein sequence ID" value="CAJ2504888.1"/>
    <property type="molecule type" value="Genomic_DNA"/>
</dbReference>
<name>A0AAI8YF14_9PEZI</name>
<dbReference type="AlphaFoldDB" id="A0AAI8YF14"/>
<feature type="compositionally biased region" description="Acidic residues" evidence="1">
    <location>
        <begin position="269"/>
        <end position="289"/>
    </location>
</feature>
<sequence>MSGFRFWWQPKDREFQHFPRLPWELQDRIWEHAIKEESEQRIMIIASHVRRLMPSPWLVSSFLLVDRRSRGRALAKYPVVLEVFNSPVPKEAFNKDFSSSVDPSDIESKHDEFTRHTYKYGLPRGRVYLNLHSGICIYTPTPSYEWCRKVHQDFLPPGLIRGEEHSYRTKSTITTVLNLTSEIPHEHILDDVEPFVTNAHRQIDSAAIIRLTPDGPVHVPKLGMAIAWTSVPKFIHDARDYDADLFITEYVEEYQESEPASEYNCWPETEPDTEPDIEPDTEPDTELDTDTEHDIEPDNEHDTDNDTKKDIDEDDDNDAN</sequence>
<feature type="domain" description="2EXR" evidence="2">
    <location>
        <begin position="15"/>
        <end position="89"/>
    </location>
</feature>
<evidence type="ECO:0000256" key="1">
    <source>
        <dbReference type="SAM" id="MobiDB-lite"/>
    </source>
</evidence>
<dbReference type="InterPro" id="IPR045518">
    <property type="entry name" value="2EXR"/>
</dbReference>
<dbReference type="Proteomes" id="UP001295740">
    <property type="component" value="Unassembled WGS sequence"/>
</dbReference>
<gene>
    <name evidence="3" type="ORF">KHLLAP_LOCUS5356</name>
</gene>
<comment type="caution">
    <text evidence="3">The sequence shown here is derived from an EMBL/GenBank/DDBJ whole genome shotgun (WGS) entry which is preliminary data.</text>
</comment>
<evidence type="ECO:0000313" key="4">
    <source>
        <dbReference type="Proteomes" id="UP001295740"/>
    </source>
</evidence>
<evidence type="ECO:0000259" key="2">
    <source>
        <dbReference type="Pfam" id="PF20150"/>
    </source>
</evidence>
<reference evidence="3" key="1">
    <citation type="submission" date="2023-10" db="EMBL/GenBank/DDBJ databases">
        <authorList>
            <person name="Hackl T."/>
        </authorList>
    </citation>
    <scope>NUCLEOTIDE SEQUENCE</scope>
</reference>
<feature type="region of interest" description="Disordered" evidence="1">
    <location>
        <begin position="256"/>
        <end position="320"/>
    </location>
</feature>
<organism evidence="3 4">
    <name type="scientific">Anthostomella pinea</name>
    <dbReference type="NCBI Taxonomy" id="933095"/>
    <lineage>
        <taxon>Eukaryota</taxon>
        <taxon>Fungi</taxon>
        <taxon>Dikarya</taxon>
        <taxon>Ascomycota</taxon>
        <taxon>Pezizomycotina</taxon>
        <taxon>Sordariomycetes</taxon>
        <taxon>Xylariomycetidae</taxon>
        <taxon>Xylariales</taxon>
        <taxon>Xylariaceae</taxon>
        <taxon>Anthostomella</taxon>
    </lineage>
</organism>
<feature type="compositionally biased region" description="Basic and acidic residues" evidence="1">
    <location>
        <begin position="290"/>
        <end position="311"/>
    </location>
</feature>